<reference evidence="2 3" key="1">
    <citation type="submission" date="2019-01" db="EMBL/GenBank/DDBJ databases">
        <title>Sequencing of cultivated peanut Arachis hypogaea provides insights into genome evolution and oil improvement.</title>
        <authorList>
            <person name="Chen X."/>
        </authorList>
    </citation>
    <scope>NUCLEOTIDE SEQUENCE [LARGE SCALE GENOMIC DNA]</scope>
    <source>
        <strain evidence="3">cv. Fuhuasheng</strain>
        <tissue evidence="2">Leaves</tissue>
    </source>
</reference>
<protein>
    <submittedName>
        <fullName evidence="2">Uncharacterized protein</fullName>
    </submittedName>
</protein>
<proteinExistence type="predicted"/>
<feature type="chain" id="PRO_5019239708" evidence="1">
    <location>
        <begin position="28"/>
        <end position="131"/>
    </location>
</feature>
<organism evidence="2 3">
    <name type="scientific">Arachis hypogaea</name>
    <name type="common">Peanut</name>
    <dbReference type="NCBI Taxonomy" id="3818"/>
    <lineage>
        <taxon>Eukaryota</taxon>
        <taxon>Viridiplantae</taxon>
        <taxon>Streptophyta</taxon>
        <taxon>Embryophyta</taxon>
        <taxon>Tracheophyta</taxon>
        <taxon>Spermatophyta</taxon>
        <taxon>Magnoliopsida</taxon>
        <taxon>eudicotyledons</taxon>
        <taxon>Gunneridae</taxon>
        <taxon>Pentapetalae</taxon>
        <taxon>rosids</taxon>
        <taxon>fabids</taxon>
        <taxon>Fabales</taxon>
        <taxon>Fabaceae</taxon>
        <taxon>Papilionoideae</taxon>
        <taxon>50 kb inversion clade</taxon>
        <taxon>dalbergioids sensu lato</taxon>
        <taxon>Dalbergieae</taxon>
        <taxon>Pterocarpus clade</taxon>
        <taxon>Arachis</taxon>
    </lineage>
</organism>
<feature type="signal peptide" evidence="1">
    <location>
        <begin position="1"/>
        <end position="27"/>
    </location>
</feature>
<evidence type="ECO:0000313" key="2">
    <source>
        <dbReference type="EMBL" id="RYR50365.1"/>
    </source>
</evidence>
<comment type="caution">
    <text evidence="2">The sequence shown here is derived from an EMBL/GenBank/DDBJ whole genome shotgun (WGS) entry which is preliminary data.</text>
</comment>
<dbReference type="Proteomes" id="UP000289738">
    <property type="component" value="Chromosome A07"/>
</dbReference>
<evidence type="ECO:0000256" key="1">
    <source>
        <dbReference type="SAM" id="SignalP"/>
    </source>
</evidence>
<sequence length="131" mass="15402">MNSPMNRRLKLTMKMLSLWYILQRTAACLPNPRPIQDQKRGRLIQLMWVQLREQLLQIQLQALWKLMKRMARMIPMKVRKNLLDLDLGLGNTLQRILSPSHHILGLNVIGVVYHMHVTLIEMVQLICVIIC</sequence>
<keyword evidence="1" id="KW-0732">Signal</keyword>
<name>A0A445CHF8_ARAHY</name>
<keyword evidence="3" id="KW-1185">Reference proteome</keyword>
<dbReference type="AlphaFoldDB" id="A0A445CHF8"/>
<gene>
    <name evidence="2" type="ORF">Ahy_A07g036957</name>
</gene>
<evidence type="ECO:0000313" key="3">
    <source>
        <dbReference type="Proteomes" id="UP000289738"/>
    </source>
</evidence>
<accession>A0A445CHF8</accession>
<dbReference type="EMBL" id="SDMP01000007">
    <property type="protein sequence ID" value="RYR50365.1"/>
    <property type="molecule type" value="Genomic_DNA"/>
</dbReference>